<feature type="compositionally biased region" description="Gly residues" evidence="1">
    <location>
        <begin position="157"/>
        <end position="185"/>
    </location>
</feature>
<feature type="compositionally biased region" description="Low complexity" evidence="1">
    <location>
        <begin position="143"/>
        <end position="155"/>
    </location>
</feature>
<keyword evidence="2" id="KW-0812">Transmembrane</keyword>
<dbReference type="RefSeq" id="WP_243011698.1">
    <property type="nucleotide sequence ID" value="NZ_JALGAR010000001.1"/>
</dbReference>
<keyword evidence="4" id="KW-1185">Reference proteome</keyword>
<organism evidence="3 4">
    <name type="scientific">Cryobacterium zhongshanensis</name>
    <dbReference type="NCBI Taxonomy" id="2928153"/>
    <lineage>
        <taxon>Bacteria</taxon>
        <taxon>Bacillati</taxon>
        <taxon>Actinomycetota</taxon>
        <taxon>Actinomycetes</taxon>
        <taxon>Micrococcales</taxon>
        <taxon>Microbacteriaceae</taxon>
        <taxon>Cryobacterium</taxon>
    </lineage>
</organism>
<keyword evidence="2" id="KW-0472">Membrane</keyword>
<evidence type="ECO:0000313" key="3">
    <source>
        <dbReference type="EMBL" id="MCI4656831.1"/>
    </source>
</evidence>
<gene>
    <name evidence="3" type="ORF">MQH31_03255</name>
</gene>
<keyword evidence="2" id="KW-1133">Transmembrane helix</keyword>
<name>A0AA41QSH7_9MICO</name>
<dbReference type="Proteomes" id="UP001165341">
    <property type="component" value="Unassembled WGS sequence"/>
</dbReference>
<feature type="compositionally biased region" description="Low complexity" evidence="1">
    <location>
        <begin position="112"/>
        <end position="128"/>
    </location>
</feature>
<evidence type="ECO:0000313" key="4">
    <source>
        <dbReference type="Proteomes" id="UP001165341"/>
    </source>
</evidence>
<evidence type="ECO:0000256" key="1">
    <source>
        <dbReference type="SAM" id="MobiDB-lite"/>
    </source>
</evidence>
<comment type="caution">
    <text evidence="3">The sequence shown here is derived from an EMBL/GenBank/DDBJ whole genome shotgun (WGS) entry which is preliminary data.</text>
</comment>
<evidence type="ECO:0000256" key="2">
    <source>
        <dbReference type="SAM" id="Phobius"/>
    </source>
</evidence>
<dbReference type="EMBL" id="JALGAR010000001">
    <property type="protein sequence ID" value="MCI4656831.1"/>
    <property type="molecule type" value="Genomic_DNA"/>
</dbReference>
<proteinExistence type="predicted"/>
<feature type="region of interest" description="Disordered" evidence="1">
    <location>
        <begin position="112"/>
        <end position="193"/>
    </location>
</feature>
<feature type="transmembrane region" description="Helical" evidence="2">
    <location>
        <begin position="210"/>
        <end position="232"/>
    </location>
</feature>
<dbReference type="AlphaFoldDB" id="A0AA41QSH7"/>
<sequence length="375" mass="37323">MTSESVAQRLHAAASADAALASDLRAAYRGRHDVLDALWWRAHPLTATPVGRPDPAAELPRLQAAVYARPGPDGSLVESERRLGDLTARLRQDDADLDAVLLLFPDGALPASSPGAPHSAGSPRAPAGHDGSSAPGAPNAPDGHGSSGAPSTPGAPGTPGGPGTPGAPGAHGGPGGPGGPGGSGAPVGTSDADWSAQPARALRGPTRRRGVLLVAAGVLVGGIAVAAVSTLLPHGGGAGGPGAEAAASASPGLLALYDQPQIPDQTTIDLGPEFRRDSIHAMFVERETSSVVYVARRGDDLYCVILRAQGQQGASVCVGLAELARRGLNLTATVPVNPFTLGKDSLEPAGALADVTIRVSTDGVVSSDTAPHPTN</sequence>
<protein>
    <submittedName>
        <fullName evidence="3">Uncharacterized protein</fullName>
    </submittedName>
</protein>
<reference evidence="3" key="1">
    <citation type="submission" date="2022-03" db="EMBL/GenBank/DDBJ databases">
        <title>Cryobacterium sp. nov. strain ZS14-85, isolated from Antarctic soil.</title>
        <authorList>
            <person name="Li J."/>
            <person name="Niu G."/>
        </authorList>
    </citation>
    <scope>NUCLEOTIDE SEQUENCE</scope>
    <source>
        <strain evidence="3">ZS14-85</strain>
    </source>
</reference>
<accession>A0AA41QSH7</accession>